<feature type="active site" evidence="4">
    <location>
        <position position="25"/>
    </location>
</feature>
<comment type="catalytic activity">
    <reaction evidence="2 4">
        <text>L-methionyl-[protein] + [thioredoxin]-disulfide + H2O = L-methionyl-(S)-S-oxide-[protein] + [thioredoxin]-dithiol</text>
        <dbReference type="Rhea" id="RHEA:14217"/>
        <dbReference type="Rhea" id="RHEA-COMP:10698"/>
        <dbReference type="Rhea" id="RHEA-COMP:10700"/>
        <dbReference type="Rhea" id="RHEA-COMP:12313"/>
        <dbReference type="Rhea" id="RHEA-COMP:12315"/>
        <dbReference type="ChEBI" id="CHEBI:15377"/>
        <dbReference type="ChEBI" id="CHEBI:16044"/>
        <dbReference type="ChEBI" id="CHEBI:29950"/>
        <dbReference type="ChEBI" id="CHEBI:44120"/>
        <dbReference type="ChEBI" id="CHEBI:50058"/>
        <dbReference type="EC" id="1.8.4.11"/>
    </reaction>
</comment>
<evidence type="ECO:0000256" key="3">
    <source>
        <dbReference type="ARBA" id="ARBA00048782"/>
    </source>
</evidence>
<dbReference type="NCBIfam" id="TIGR00401">
    <property type="entry name" value="msrA"/>
    <property type="match status" value="1"/>
</dbReference>
<accession>A0A6L5K175</accession>
<gene>
    <name evidence="4 6" type="primary">msrA</name>
    <name evidence="6" type="ORF">GHK24_12810</name>
</gene>
<dbReference type="EC" id="1.8.4.11" evidence="4"/>
<evidence type="ECO:0000313" key="7">
    <source>
        <dbReference type="Proteomes" id="UP000480275"/>
    </source>
</evidence>
<dbReference type="AlphaFoldDB" id="A0A6L5K175"/>
<evidence type="ECO:0000259" key="5">
    <source>
        <dbReference type="Pfam" id="PF01625"/>
    </source>
</evidence>
<dbReference type="HAMAP" id="MF_01401">
    <property type="entry name" value="MsrA"/>
    <property type="match status" value="1"/>
</dbReference>
<dbReference type="Proteomes" id="UP000480275">
    <property type="component" value="Unassembled WGS sequence"/>
</dbReference>
<protein>
    <recommendedName>
        <fullName evidence="4">Peptide methionine sulfoxide reductase MsrA</fullName>
        <shortName evidence="4">Protein-methionine-S-oxide reductase</shortName>
        <ecNumber evidence="4">1.8.4.11</ecNumber>
    </recommendedName>
    <alternativeName>
        <fullName evidence="4">Peptide-methionine (S)-S-oxide reductase</fullName>
        <shortName evidence="4">Peptide Met(O) reductase</shortName>
    </alternativeName>
</protein>
<dbReference type="SUPFAM" id="SSF55068">
    <property type="entry name" value="Peptide methionine sulfoxide reductase"/>
    <property type="match status" value="1"/>
</dbReference>
<keyword evidence="1 4" id="KW-0560">Oxidoreductase</keyword>
<organism evidence="6 7">
    <name type="scientific">Rhodocyclus tenuis</name>
    <name type="common">Rhodospirillum tenue</name>
    <dbReference type="NCBI Taxonomy" id="1066"/>
    <lineage>
        <taxon>Bacteria</taxon>
        <taxon>Pseudomonadati</taxon>
        <taxon>Pseudomonadota</taxon>
        <taxon>Betaproteobacteria</taxon>
        <taxon>Rhodocyclales</taxon>
        <taxon>Rhodocyclaceae</taxon>
        <taxon>Rhodocyclus</taxon>
    </lineage>
</organism>
<evidence type="ECO:0000256" key="4">
    <source>
        <dbReference type="HAMAP-Rule" id="MF_01401"/>
    </source>
</evidence>
<dbReference type="InterPro" id="IPR036509">
    <property type="entry name" value="Met_Sox_Rdtase_MsrA_sf"/>
</dbReference>
<dbReference type="Gene3D" id="3.30.1060.10">
    <property type="entry name" value="Peptide methionine sulphoxide reductase MsrA"/>
    <property type="match status" value="1"/>
</dbReference>
<evidence type="ECO:0000256" key="2">
    <source>
        <dbReference type="ARBA" id="ARBA00047806"/>
    </source>
</evidence>
<dbReference type="GO" id="GO:0008113">
    <property type="term" value="F:peptide-methionine (S)-S-oxide reductase activity"/>
    <property type="evidence" value="ECO:0007669"/>
    <property type="project" value="UniProtKB-UniRule"/>
</dbReference>
<proteinExistence type="inferred from homology"/>
<name>A0A6L5K175_RHOTE</name>
<feature type="domain" description="Peptide methionine sulphoxide reductase MsrA" evidence="5">
    <location>
        <begin position="19"/>
        <end position="171"/>
    </location>
</feature>
<comment type="caution">
    <text evidence="6">The sequence shown here is derived from an EMBL/GenBank/DDBJ whole genome shotgun (WGS) entry which is preliminary data.</text>
</comment>
<evidence type="ECO:0000313" key="6">
    <source>
        <dbReference type="EMBL" id="MQY52654.1"/>
    </source>
</evidence>
<sequence length="192" mass="21126">MGETKQQVGTEQKTGTELATFGGGCFWCLDAVFSELPGVISVVSGYAGGQSVAPTYEEVCSGRSGHAEVVQVTFDPGRVSFMDLLEVFFAIHDPTTLNRQGADVGTQYRSVIFYHSAAQREAAASLIDRFNLDDDLSKPLVTQLLPLAVFYPAEGYHQGYFAKHPEQGYCQAVISPKLRKFRQQFGNRFPRS</sequence>
<comment type="similarity">
    <text evidence="4">Belongs to the MsrA Met sulfoxide reductase family.</text>
</comment>
<dbReference type="Pfam" id="PF01625">
    <property type="entry name" value="PMSR"/>
    <property type="match status" value="1"/>
</dbReference>
<comment type="function">
    <text evidence="4">Has an important function as a repair enzyme for proteins that have been inactivated by oxidation. Catalyzes the reversible oxidation-reduction of methionine sulfoxide in proteins to methionine.</text>
</comment>
<dbReference type="PANTHER" id="PTHR43774:SF1">
    <property type="entry name" value="PEPTIDE METHIONINE SULFOXIDE REDUCTASE MSRA 2"/>
    <property type="match status" value="1"/>
</dbReference>
<comment type="catalytic activity">
    <reaction evidence="3 4">
        <text>[thioredoxin]-disulfide + L-methionine + H2O = L-methionine (S)-S-oxide + [thioredoxin]-dithiol</text>
        <dbReference type="Rhea" id="RHEA:19993"/>
        <dbReference type="Rhea" id="RHEA-COMP:10698"/>
        <dbReference type="Rhea" id="RHEA-COMP:10700"/>
        <dbReference type="ChEBI" id="CHEBI:15377"/>
        <dbReference type="ChEBI" id="CHEBI:29950"/>
        <dbReference type="ChEBI" id="CHEBI:50058"/>
        <dbReference type="ChEBI" id="CHEBI:57844"/>
        <dbReference type="ChEBI" id="CHEBI:58772"/>
        <dbReference type="EC" id="1.8.4.11"/>
    </reaction>
</comment>
<dbReference type="PANTHER" id="PTHR43774">
    <property type="entry name" value="PEPTIDE METHIONINE SULFOXIDE REDUCTASE"/>
    <property type="match status" value="1"/>
</dbReference>
<evidence type="ECO:0000256" key="1">
    <source>
        <dbReference type="ARBA" id="ARBA00023002"/>
    </source>
</evidence>
<reference evidence="6 7" key="1">
    <citation type="submission" date="2019-10" db="EMBL/GenBank/DDBJ databases">
        <title>Whole-genome sequence of the purple nonsulfur photosynthetic bacterium Rhodocyclus tenuis.</title>
        <authorList>
            <person name="Kyndt J.A."/>
            <person name="Meyer T.E."/>
        </authorList>
    </citation>
    <scope>NUCLEOTIDE SEQUENCE [LARGE SCALE GENOMIC DNA]</scope>
    <source>
        <strain evidence="6 7">DSM 110</strain>
    </source>
</reference>
<dbReference type="InterPro" id="IPR002569">
    <property type="entry name" value="Met_Sox_Rdtase_MsrA_dom"/>
</dbReference>
<dbReference type="EMBL" id="WIXJ01000013">
    <property type="protein sequence ID" value="MQY52654.1"/>
    <property type="molecule type" value="Genomic_DNA"/>
</dbReference>